<dbReference type="InterPro" id="IPR003150">
    <property type="entry name" value="DNA-bd_RFX"/>
</dbReference>
<feature type="compositionally biased region" description="Low complexity" evidence="10">
    <location>
        <begin position="656"/>
        <end position="681"/>
    </location>
</feature>
<dbReference type="FunFam" id="1.10.10.10:FF:000211">
    <property type="entry name" value="Regulatory factor X, 6"/>
    <property type="match status" value="1"/>
</dbReference>
<keyword evidence="5" id="KW-0238">DNA-binding</keyword>
<dbReference type="InterPro" id="IPR039779">
    <property type="entry name" value="RFX-like"/>
</dbReference>
<feature type="region of interest" description="Disordered" evidence="10">
    <location>
        <begin position="546"/>
        <end position="716"/>
    </location>
</feature>
<feature type="compositionally biased region" description="Low complexity" evidence="10">
    <location>
        <begin position="496"/>
        <end position="507"/>
    </location>
</feature>
<keyword evidence="6" id="KW-0804">Transcription</keyword>
<dbReference type="GO" id="GO:0030154">
    <property type="term" value="P:cell differentiation"/>
    <property type="evidence" value="ECO:0007669"/>
    <property type="project" value="UniProtKB-KW"/>
</dbReference>
<dbReference type="STRING" id="400682.A0A1X7V5N0"/>
<evidence type="ECO:0000256" key="8">
    <source>
        <dbReference type="ARBA" id="ARBA00072476"/>
    </source>
</evidence>
<evidence type="ECO:0000256" key="2">
    <source>
        <dbReference type="ARBA" id="ARBA00022473"/>
    </source>
</evidence>
<dbReference type="Pfam" id="PF02257">
    <property type="entry name" value="RFX_DNA_binding"/>
    <property type="match status" value="1"/>
</dbReference>
<dbReference type="Gene3D" id="1.10.10.10">
    <property type="entry name" value="Winged helix-like DNA-binding domain superfamily/Winged helix DNA-binding domain"/>
    <property type="match status" value="1"/>
</dbReference>
<feature type="compositionally biased region" description="Pro residues" evidence="10">
    <location>
        <begin position="565"/>
        <end position="575"/>
    </location>
</feature>
<feature type="domain" description="RFX-type winged-helix" evidence="11">
    <location>
        <begin position="44"/>
        <end position="119"/>
    </location>
</feature>
<organism evidence="12">
    <name type="scientific">Amphimedon queenslandica</name>
    <name type="common">Sponge</name>
    <dbReference type="NCBI Taxonomy" id="400682"/>
    <lineage>
        <taxon>Eukaryota</taxon>
        <taxon>Metazoa</taxon>
        <taxon>Porifera</taxon>
        <taxon>Demospongiae</taxon>
        <taxon>Heteroscleromorpha</taxon>
        <taxon>Haplosclerida</taxon>
        <taxon>Niphatidae</taxon>
        <taxon>Amphimedon</taxon>
    </lineage>
</organism>
<dbReference type="AlphaFoldDB" id="A0A1X7V5N0"/>
<evidence type="ECO:0000313" key="12">
    <source>
        <dbReference type="EnsemblMetazoa" id="Aqu2.1.35570_001"/>
    </source>
</evidence>
<dbReference type="InParanoid" id="A0A1X7V5N0"/>
<dbReference type="PANTHER" id="PTHR12619:SF5">
    <property type="entry name" value="TRANSCRIPTION FACTOR RFX4"/>
    <property type="match status" value="1"/>
</dbReference>
<dbReference type="PANTHER" id="PTHR12619">
    <property type="entry name" value="RFX TRANSCRIPTION FACTOR FAMILY"/>
    <property type="match status" value="1"/>
</dbReference>
<dbReference type="InterPro" id="IPR057321">
    <property type="entry name" value="RFX1-4/6/8-like_BCD"/>
</dbReference>
<feature type="compositionally biased region" description="Polar residues" evidence="10">
    <location>
        <begin position="798"/>
        <end position="807"/>
    </location>
</feature>
<dbReference type="EnsemblMetazoa" id="Aqu2.1.35570_001">
    <property type="protein sequence ID" value="Aqu2.1.35570_001"/>
    <property type="gene ID" value="Aqu2.1.35570"/>
</dbReference>
<evidence type="ECO:0000256" key="5">
    <source>
        <dbReference type="ARBA" id="ARBA00023125"/>
    </source>
</evidence>
<keyword evidence="4" id="KW-0805">Transcription regulation</keyword>
<dbReference type="PROSITE" id="PS51526">
    <property type="entry name" value="RFX_DBD"/>
    <property type="match status" value="1"/>
</dbReference>
<accession>A0A1X7V5N0</accession>
<evidence type="ECO:0000256" key="6">
    <source>
        <dbReference type="ARBA" id="ARBA00023163"/>
    </source>
</evidence>
<dbReference type="SUPFAM" id="SSF46785">
    <property type="entry name" value="Winged helix' DNA-binding domain"/>
    <property type="match status" value="1"/>
</dbReference>
<dbReference type="EnsemblMetazoa" id="XM_019994925.1">
    <property type="protein sequence ID" value="XP_019850484.1"/>
    <property type="gene ID" value="LOC105312274"/>
</dbReference>
<dbReference type="OrthoDB" id="10056949at2759"/>
<dbReference type="Proteomes" id="UP000007879">
    <property type="component" value="Unassembled WGS sequence"/>
</dbReference>
<keyword evidence="7" id="KW-0539">Nucleus</keyword>
<sequence length="943" mass="103561">MNCYPGQRGVEGEPADSLMEDLSDSFSYTARGADNLRPHSTHATIKWLELNYHLEDNVCLPRSTIYEHYIDFCQRESIQPVNAASFGKIIRQQFPTLTTRRLGTRGQSKYHYYGLGIKPSSLYYTPDYIEKLSQGNSKKTQETRKTTYEKPSAVLPPFPDVKTMTLTDRVPVDKLKTFMVMYRAHCQRILDSVVRANFTEVESFLLHFWQGMPTHMLPVLASDVVVDIVAHCDSLLYKVISNVLITSPLQNLPDSLASEIRKFSDFLRQWMEIALKGLPESLQEAKYKVAEGFVNGLRRQTSLTKLAQVARSELKNSNCLEHLKNDWDNLDMSIVYTQTLYAIEPYHVPARYHQLLPSCCAQFDDLLNDQTDLEHFMFWAEDVIQSTVIKAHSEDKFPLKEACQAFLLTWKFFTAKILQEFTMENAPSFGFLILLHMLMDDYITHILESKLEKEDEKIYYSRIQEMNKDASSSSSSQSVAPTNKPAGLESEPPKTSRSQRSPSLSLSHDAVTDSSSILSLPSPLAPIAEPELPSVLSSLPPLPMTVTSSNSMEPTTTGSFKLSSMPPPFLPPLSPPQTSSLDVTASHRQEGRRNGGSASRPIASTSYSRPHQQSPGDGPSKSTGYSRSSSSSSTSPILPRQAPLPSSTTHQSGYMLPSSVALPPSLPSLPVSLSTTAPAHTSSHHQQHQSSTSRRDIMYQGSHPSLSLTPSSSSPSLLAQYYSGSTSISHQLPLQRNPSPGVISPTHQQYGRSHHPISSIGTNSNASGRIVPTCTPLPINIPSINQGFGFTRTGGAAPQQQAHSQKPSHPPMQSMLSSDIQRGGGSYMSRPNSAGGTMVTPSLPSLSSFTPLNVPFPSSTAPNTIIPASSSSTASGSGNLSLFPASLYPYTQFVVPAQMNPPFPPTGLQMPAQPNPAMAGYPYIPGMSHSLYNTQVTSHSFTR</sequence>
<dbReference type="InterPro" id="IPR036388">
    <property type="entry name" value="WH-like_DNA-bd_sf"/>
</dbReference>
<dbReference type="GO" id="GO:0005634">
    <property type="term" value="C:nucleus"/>
    <property type="evidence" value="ECO:0007669"/>
    <property type="project" value="UniProtKB-SubCell"/>
</dbReference>
<keyword evidence="2" id="KW-0217">Developmental protein</keyword>
<feature type="compositionally biased region" description="Polar residues" evidence="10">
    <location>
        <begin position="550"/>
        <end position="561"/>
    </location>
</feature>
<evidence type="ECO:0000256" key="4">
    <source>
        <dbReference type="ARBA" id="ARBA00023015"/>
    </source>
</evidence>
<feature type="region of interest" description="Disordered" evidence="10">
    <location>
        <begin position="745"/>
        <end position="764"/>
    </location>
</feature>
<dbReference type="KEGG" id="aqu:105312274"/>
<reference evidence="13" key="1">
    <citation type="journal article" date="2010" name="Nature">
        <title>The Amphimedon queenslandica genome and the evolution of animal complexity.</title>
        <authorList>
            <person name="Srivastava M."/>
            <person name="Simakov O."/>
            <person name="Chapman J."/>
            <person name="Fahey B."/>
            <person name="Gauthier M.E."/>
            <person name="Mitros T."/>
            <person name="Richards G.S."/>
            <person name="Conaco C."/>
            <person name="Dacre M."/>
            <person name="Hellsten U."/>
            <person name="Larroux C."/>
            <person name="Putnam N.H."/>
            <person name="Stanke M."/>
            <person name="Adamska M."/>
            <person name="Darling A."/>
            <person name="Degnan S.M."/>
            <person name="Oakley T.H."/>
            <person name="Plachetzki D.C."/>
            <person name="Zhai Y."/>
            <person name="Adamski M."/>
            <person name="Calcino A."/>
            <person name="Cummins S.F."/>
            <person name="Goodstein D.M."/>
            <person name="Harris C."/>
            <person name="Jackson D.J."/>
            <person name="Leys S.P."/>
            <person name="Shu S."/>
            <person name="Woodcroft B.J."/>
            <person name="Vervoort M."/>
            <person name="Kosik K.S."/>
            <person name="Manning G."/>
            <person name="Degnan B.M."/>
            <person name="Rokhsar D.S."/>
        </authorList>
    </citation>
    <scope>NUCLEOTIDE SEQUENCE [LARGE SCALE GENOMIC DNA]</scope>
</reference>
<protein>
    <recommendedName>
        <fullName evidence="8">DNA-binding protein RFX6</fullName>
    </recommendedName>
    <alternativeName>
        <fullName evidence="9">Regulatory factor X 6</fullName>
    </alternativeName>
</protein>
<feature type="region of interest" description="Disordered" evidence="10">
    <location>
        <begin position="789"/>
        <end position="836"/>
    </location>
</feature>
<feature type="compositionally biased region" description="Polar residues" evidence="10">
    <location>
        <begin position="602"/>
        <end position="615"/>
    </location>
</feature>
<evidence type="ECO:0000259" key="11">
    <source>
        <dbReference type="PROSITE" id="PS51526"/>
    </source>
</evidence>
<keyword evidence="13" id="KW-1185">Reference proteome</keyword>
<gene>
    <name evidence="12" type="primary">105312274</name>
</gene>
<evidence type="ECO:0000313" key="13">
    <source>
        <dbReference type="Proteomes" id="UP000007879"/>
    </source>
</evidence>
<name>A0A1X7V5N0_AMPQE</name>
<feature type="compositionally biased region" description="Low complexity" evidence="10">
    <location>
        <begin position="702"/>
        <end position="716"/>
    </location>
</feature>
<dbReference type="Pfam" id="PF25340">
    <property type="entry name" value="BCD_RFX"/>
    <property type="match status" value="1"/>
</dbReference>
<evidence type="ECO:0000256" key="10">
    <source>
        <dbReference type="SAM" id="MobiDB-lite"/>
    </source>
</evidence>
<evidence type="ECO:0000256" key="9">
    <source>
        <dbReference type="ARBA" id="ARBA00077088"/>
    </source>
</evidence>
<dbReference type="eggNOG" id="KOG3712">
    <property type="taxonomic scope" value="Eukaryota"/>
</dbReference>
<dbReference type="GO" id="GO:0000981">
    <property type="term" value="F:DNA-binding transcription factor activity, RNA polymerase II-specific"/>
    <property type="evidence" value="ECO:0007669"/>
    <property type="project" value="TreeGrafter"/>
</dbReference>
<evidence type="ECO:0000256" key="3">
    <source>
        <dbReference type="ARBA" id="ARBA00022782"/>
    </source>
</evidence>
<feature type="region of interest" description="Disordered" evidence="10">
    <location>
        <begin position="469"/>
        <end position="510"/>
    </location>
</feature>
<comment type="subcellular location">
    <subcellularLocation>
        <location evidence="1">Nucleus</location>
    </subcellularLocation>
</comment>
<keyword evidence="3" id="KW-0221">Differentiation</keyword>
<dbReference type="GO" id="GO:0000978">
    <property type="term" value="F:RNA polymerase II cis-regulatory region sequence-specific DNA binding"/>
    <property type="evidence" value="ECO:0007669"/>
    <property type="project" value="TreeGrafter"/>
</dbReference>
<dbReference type="InterPro" id="IPR036390">
    <property type="entry name" value="WH_DNA-bd_sf"/>
</dbReference>
<proteinExistence type="predicted"/>
<reference evidence="12" key="2">
    <citation type="submission" date="2017-05" db="UniProtKB">
        <authorList>
            <consortium name="EnsemblMetazoa"/>
        </authorList>
    </citation>
    <scope>IDENTIFICATION</scope>
</reference>
<evidence type="ECO:0000256" key="7">
    <source>
        <dbReference type="ARBA" id="ARBA00023242"/>
    </source>
</evidence>
<feature type="compositionally biased region" description="Low complexity" evidence="10">
    <location>
        <begin position="620"/>
        <end position="635"/>
    </location>
</feature>
<evidence type="ECO:0000256" key="1">
    <source>
        <dbReference type="ARBA" id="ARBA00004123"/>
    </source>
</evidence>